<dbReference type="InterPro" id="IPR010809">
    <property type="entry name" value="FliD_C"/>
</dbReference>
<dbReference type="PANTHER" id="PTHR30288">
    <property type="entry name" value="FLAGELLAR CAP/ASSEMBLY PROTEIN FLID"/>
    <property type="match status" value="1"/>
</dbReference>
<keyword evidence="5" id="KW-0964">Secreted</keyword>
<feature type="domain" description="Flagellar hook-associated protein 2 N-terminal" evidence="6">
    <location>
        <begin position="15"/>
        <end position="110"/>
    </location>
</feature>
<dbReference type="RefSeq" id="WP_272445117.1">
    <property type="nucleotide sequence ID" value="NZ_JAMQKC010000002.1"/>
</dbReference>
<evidence type="ECO:0000256" key="1">
    <source>
        <dbReference type="ARBA" id="ARBA00009764"/>
    </source>
</evidence>
<accession>A0A9X3WCK2</accession>
<dbReference type="EMBL" id="JAMQKC010000002">
    <property type="protein sequence ID" value="MDC3416133.1"/>
    <property type="molecule type" value="Genomic_DNA"/>
</dbReference>
<reference evidence="8" key="1">
    <citation type="submission" date="2022-06" db="EMBL/GenBank/DDBJ databases">
        <title>Aquibacillus sp. a new bacterium isolated from soil saline samples.</title>
        <authorList>
            <person name="Galisteo C."/>
            <person name="De La Haba R."/>
            <person name="Sanchez-Porro C."/>
            <person name="Ventosa A."/>
        </authorList>
    </citation>
    <scope>NUCLEOTIDE SEQUENCE</scope>
    <source>
        <strain evidence="8">3ASR75-54</strain>
    </source>
</reference>
<proteinExistence type="inferred from homology"/>
<dbReference type="GO" id="GO:0009421">
    <property type="term" value="C:bacterial-type flagellum filament cap"/>
    <property type="evidence" value="ECO:0007669"/>
    <property type="project" value="InterPro"/>
</dbReference>
<keyword evidence="8" id="KW-0282">Flagellum</keyword>
<protein>
    <recommendedName>
        <fullName evidence="5">Flagellar hook-associated protein 2</fullName>
        <shortName evidence="5">HAP2</shortName>
    </recommendedName>
    <alternativeName>
        <fullName evidence="5">Flagellar cap protein</fullName>
    </alternativeName>
</protein>
<dbReference type="GO" id="GO:0071973">
    <property type="term" value="P:bacterial-type flagellum-dependent cell motility"/>
    <property type="evidence" value="ECO:0007669"/>
    <property type="project" value="TreeGrafter"/>
</dbReference>
<evidence type="ECO:0000259" key="6">
    <source>
        <dbReference type="Pfam" id="PF02465"/>
    </source>
</evidence>
<evidence type="ECO:0000259" key="7">
    <source>
        <dbReference type="Pfam" id="PF07195"/>
    </source>
</evidence>
<dbReference type="GO" id="GO:0007155">
    <property type="term" value="P:cell adhesion"/>
    <property type="evidence" value="ECO:0007669"/>
    <property type="project" value="InterPro"/>
</dbReference>
<evidence type="ECO:0000256" key="4">
    <source>
        <dbReference type="ARBA" id="ARBA00023143"/>
    </source>
</evidence>
<evidence type="ECO:0000256" key="5">
    <source>
        <dbReference type="RuleBase" id="RU362066"/>
    </source>
</evidence>
<dbReference type="InterPro" id="IPR040026">
    <property type="entry name" value="FliD"/>
</dbReference>
<keyword evidence="4 5" id="KW-0975">Bacterial flagellum</keyword>
<dbReference type="NCBIfam" id="NF005833">
    <property type="entry name" value="PRK07737.1"/>
    <property type="match status" value="1"/>
</dbReference>
<gene>
    <name evidence="8" type="ORF">NC799_04310</name>
</gene>
<keyword evidence="9" id="KW-1185">Reference proteome</keyword>
<dbReference type="PANTHER" id="PTHR30288:SF0">
    <property type="entry name" value="FLAGELLAR HOOK-ASSOCIATED PROTEIN 2"/>
    <property type="match status" value="1"/>
</dbReference>
<feature type="domain" description="Flagellar hook-associated protein 2 C-terminal" evidence="7">
    <location>
        <begin position="259"/>
        <end position="517"/>
    </location>
</feature>
<dbReference type="GO" id="GO:0009424">
    <property type="term" value="C:bacterial-type flagellum hook"/>
    <property type="evidence" value="ECO:0007669"/>
    <property type="project" value="UniProtKB-UniRule"/>
</dbReference>
<dbReference type="Pfam" id="PF07195">
    <property type="entry name" value="FliD_C"/>
    <property type="match status" value="1"/>
</dbReference>
<dbReference type="AlphaFoldDB" id="A0A9X3WCK2"/>
<comment type="subcellular location">
    <subcellularLocation>
        <location evidence="5">Secreted</location>
    </subcellularLocation>
    <subcellularLocation>
        <location evidence="5">Bacterial flagellum</location>
    </subcellularLocation>
</comment>
<organism evidence="8 9">
    <name type="scientific">Aquibacillus salsiterrae</name>
    <dbReference type="NCBI Taxonomy" id="2950439"/>
    <lineage>
        <taxon>Bacteria</taxon>
        <taxon>Bacillati</taxon>
        <taxon>Bacillota</taxon>
        <taxon>Bacilli</taxon>
        <taxon>Bacillales</taxon>
        <taxon>Bacillaceae</taxon>
        <taxon>Aquibacillus</taxon>
    </lineage>
</organism>
<sequence>MVESINTSRISGLASGMDTETMVRDLMKAERAPLDKMQQEKTWMTWQRDAYRDMNKLFFDLDNQMLDMKLQKTYSPKTSSSTNSGAVTATASASAQNGTYDINVTQLASRAANYSQTGISADPANKINLNGKLIDQKFASGNITAGTQSFNFSTFDKTGSETVHTVEFTDQNTMNEVFQKIKDASGGKVRAFYDGEQDKVILERTESGDFNQSGLYYGAEIGFTSTSASFLTDTLQIAAEKQVEQPDGTFVTTRAETGGTNAKFTYNNGYQVETTNNSYTLDGITYNFTNVTNGNATISVNNDVEASMKSITEFVDQYNTLIETVNGSLREERYRTYKPLTDAQKEEMSDKEVELWEQRAKSGVLRSDSILSGGLNNMRQDWYSSVENGGQFSHLSEIGIETSSNYRDGGKLIINEDKLRQALQNNPEDVRKLFSNDVEGNGRGIINRLEDSIEKTMKNIEGRAGKSTQTLEQYTMGKRMKFLDTRINAFQDKLVQIEDRYWRQFTAMEKAIQRANQQSAYLMNQFGGM</sequence>
<comment type="subunit">
    <text evidence="2 5">Homopentamer.</text>
</comment>
<evidence type="ECO:0000313" key="8">
    <source>
        <dbReference type="EMBL" id="MDC3416133.1"/>
    </source>
</evidence>
<keyword evidence="8" id="KW-0969">Cilium</keyword>
<comment type="function">
    <text evidence="5">Required for morphogenesis and for the elongation of the flagellar filament by facilitating polymerization of the flagellin monomers at the tip of growing filament. Forms a capping structure, which prevents flagellin subunits (transported through the central channel of the flagellum) from leaking out without polymerization at the distal end.</text>
</comment>
<evidence type="ECO:0000256" key="2">
    <source>
        <dbReference type="ARBA" id="ARBA00011255"/>
    </source>
</evidence>
<keyword evidence="3" id="KW-0175">Coiled coil</keyword>
<evidence type="ECO:0000313" key="9">
    <source>
        <dbReference type="Proteomes" id="UP001145069"/>
    </source>
</evidence>
<dbReference type="Pfam" id="PF02465">
    <property type="entry name" value="FliD_N"/>
    <property type="match status" value="1"/>
</dbReference>
<comment type="similarity">
    <text evidence="1 5">Belongs to the FliD family.</text>
</comment>
<comment type="caution">
    <text evidence="8">The sequence shown here is derived from an EMBL/GenBank/DDBJ whole genome shotgun (WGS) entry which is preliminary data.</text>
</comment>
<name>A0A9X3WCK2_9BACI</name>
<dbReference type="InterPro" id="IPR003481">
    <property type="entry name" value="FliD_N"/>
</dbReference>
<keyword evidence="8" id="KW-0966">Cell projection</keyword>
<evidence type="ECO:0000256" key="3">
    <source>
        <dbReference type="ARBA" id="ARBA00023054"/>
    </source>
</evidence>
<dbReference type="Proteomes" id="UP001145069">
    <property type="component" value="Unassembled WGS sequence"/>
</dbReference>
<dbReference type="GO" id="GO:0005576">
    <property type="term" value="C:extracellular region"/>
    <property type="evidence" value="ECO:0007669"/>
    <property type="project" value="UniProtKB-SubCell"/>
</dbReference>